<reference evidence="2" key="2">
    <citation type="submission" date="2020-09" db="EMBL/GenBank/DDBJ databases">
        <authorList>
            <person name="Sun Q."/>
            <person name="Zhou Y."/>
        </authorList>
    </citation>
    <scope>NUCLEOTIDE SEQUENCE</scope>
    <source>
        <strain evidence="2">CGMCC 1.16012</strain>
    </source>
</reference>
<comment type="caution">
    <text evidence="2">The sequence shown here is derived from an EMBL/GenBank/DDBJ whole genome shotgun (WGS) entry which is preliminary data.</text>
</comment>
<name>A0A917EKC1_9RHOB</name>
<dbReference type="Gene3D" id="1.25.40.10">
    <property type="entry name" value="Tetratricopeptide repeat domain"/>
    <property type="match status" value="1"/>
</dbReference>
<accession>A0A917EKC1</accession>
<protein>
    <recommendedName>
        <fullName evidence="4">Tetratricopeptide repeat-containing protein</fullName>
    </recommendedName>
</protein>
<keyword evidence="3" id="KW-1185">Reference proteome</keyword>
<sequence length="186" mass="20836">MICQRPFLKYAVAALLFLSPCHLSAQEEKTRLDELFEQLLIDDLPNWEIVQEEIMLEWSRSGSPTMDLLLSRGRDALEAGNTELAIEHLTALTDHAPDFAEGFNARAIAYFHAGLYGPAIADIRQVLILNPRHFGALMGLGTIYEQSGYEKLAYDAYVAARAIHPHDPDLKQAVERLEPFVTGTQL</sequence>
<evidence type="ECO:0000256" key="1">
    <source>
        <dbReference type="SAM" id="SignalP"/>
    </source>
</evidence>
<proteinExistence type="predicted"/>
<dbReference type="AlphaFoldDB" id="A0A917EKC1"/>
<evidence type="ECO:0000313" key="2">
    <source>
        <dbReference type="EMBL" id="GGE46930.1"/>
    </source>
</evidence>
<feature type="chain" id="PRO_5037892832" description="Tetratricopeptide repeat-containing protein" evidence="1">
    <location>
        <begin position="26"/>
        <end position="186"/>
    </location>
</feature>
<keyword evidence="1" id="KW-0732">Signal</keyword>
<dbReference type="Proteomes" id="UP000606730">
    <property type="component" value="Unassembled WGS sequence"/>
</dbReference>
<dbReference type="SMART" id="SM00028">
    <property type="entry name" value="TPR"/>
    <property type="match status" value="3"/>
</dbReference>
<dbReference type="OrthoDB" id="9815010at2"/>
<organism evidence="2 3">
    <name type="scientific">Actibacterium pelagium</name>
    <dbReference type="NCBI Taxonomy" id="2029103"/>
    <lineage>
        <taxon>Bacteria</taxon>
        <taxon>Pseudomonadati</taxon>
        <taxon>Pseudomonadota</taxon>
        <taxon>Alphaproteobacteria</taxon>
        <taxon>Rhodobacterales</taxon>
        <taxon>Roseobacteraceae</taxon>
        <taxon>Actibacterium</taxon>
    </lineage>
</organism>
<feature type="signal peptide" evidence="1">
    <location>
        <begin position="1"/>
        <end position="25"/>
    </location>
</feature>
<reference evidence="2" key="1">
    <citation type="journal article" date="2014" name="Int. J. Syst. Evol. Microbiol.">
        <title>Complete genome sequence of Corynebacterium casei LMG S-19264T (=DSM 44701T), isolated from a smear-ripened cheese.</title>
        <authorList>
            <consortium name="US DOE Joint Genome Institute (JGI-PGF)"/>
            <person name="Walter F."/>
            <person name="Albersmeier A."/>
            <person name="Kalinowski J."/>
            <person name="Ruckert C."/>
        </authorList>
    </citation>
    <scope>NUCLEOTIDE SEQUENCE</scope>
    <source>
        <strain evidence="2">CGMCC 1.16012</strain>
    </source>
</reference>
<dbReference type="InterPro" id="IPR019734">
    <property type="entry name" value="TPR_rpt"/>
</dbReference>
<evidence type="ECO:0008006" key="4">
    <source>
        <dbReference type="Google" id="ProtNLM"/>
    </source>
</evidence>
<dbReference type="RefSeq" id="WP_143226555.1">
    <property type="nucleotide sequence ID" value="NZ_NSBU01000007.1"/>
</dbReference>
<dbReference type="Pfam" id="PF13432">
    <property type="entry name" value="TPR_16"/>
    <property type="match status" value="1"/>
</dbReference>
<dbReference type="SUPFAM" id="SSF48452">
    <property type="entry name" value="TPR-like"/>
    <property type="match status" value="1"/>
</dbReference>
<evidence type="ECO:0000313" key="3">
    <source>
        <dbReference type="Proteomes" id="UP000606730"/>
    </source>
</evidence>
<dbReference type="EMBL" id="BMKN01000001">
    <property type="protein sequence ID" value="GGE46930.1"/>
    <property type="molecule type" value="Genomic_DNA"/>
</dbReference>
<dbReference type="InterPro" id="IPR011990">
    <property type="entry name" value="TPR-like_helical_dom_sf"/>
</dbReference>
<gene>
    <name evidence="2" type="ORF">GCM10011517_13330</name>
</gene>